<sequence length="94" mass="10300">MKMIYPGDFVLAIEGGKYPVEDTRVLARIALNALLDAERFPVDLLEVRTLGIDARIAARAFLTYMANNPGEFSARDARRCEGLIASANANGEEL</sequence>
<name>A0AAW8ZPX6_9XANT</name>
<dbReference type="EMBL" id="JAWMQI010000052">
    <property type="protein sequence ID" value="MDV7249507.1"/>
    <property type="molecule type" value="Genomic_DNA"/>
</dbReference>
<reference evidence="1 2" key="1">
    <citation type="submission" date="2023-10" db="EMBL/GenBank/DDBJ databases">
        <title>A new tool for lettuce pathogen research.</title>
        <authorList>
            <person name="Horton K.N."/>
            <person name="Cseke L.J."/>
            <person name="Badiwe M."/>
            <person name="Tesfaye D."/>
            <person name="Klein A."/>
            <person name="Su J."/>
            <person name="Potnis N."/>
            <person name="Gassmann W."/>
        </authorList>
    </citation>
    <scope>NUCLEOTIDE SEQUENCE [LARGE SCALE GENOMIC DNA]</scope>
    <source>
        <strain evidence="1 2">JSKH1901</strain>
    </source>
</reference>
<organism evidence="1 2">
    <name type="scientific">Xanthomonas hortorum pv. vitians</name>
    <dbReference type="NCBI Taxonomy" id="83224"/>
    <lineage>
        <taxon>Bacteria</taxon>
        <taxon>Pseudomonadati</taxon>
        <taxon>Pseudomonadota</taxon>
        <taxon>Gammaproteobacteria</taxon>
        <taxon>Lysobacterales</taxon>
        <taxon>Lysobacteraceae</taxon>
        <taxon>Xanthomonas</taxon>
    </lineage>
</organism>
<proteinExistence type="predicted"/>
<accession>A0AAW8ZPX6</accession>
<dbReference type="AlphaFoldDB" id="A0AAW8ZPX6"/>
<evidence type="ECO:0000313" key="2">
    <source>
        <dbReference type="Proteomes" id="UP001187425"/>
    </source>
</evidence>
<gene>
    <name evidence="1" type="ORF">R4K57_14000</name>
</gene>
<dbReference type="Proteomes" id="UP001187425">
    <property type="component" value="Unassembled WGS sequence"/>
</dbReference>
<evidence type="ECO:0000313" key="1">
    <source>
        <dbReference type="EMBL" id="MDV7249507.1"/>
    </source>
</evidence>
<dbReference type="RefSeq" id="WP_155767637.1">
    <property type="nucleotide sequence ID" value="NZ_CP060399.1"/>
</dbReference>
<comment type="caution">
    <text evidence="1">The sequence shown here is derived from an EMBL/GenBank/DDBJ whole genome shotgun (WGS) entry which is preliminary data.</text>
</comment>
<protein>
    <submittedName>
        <fullName evidence="1">Uncharacterized protein</fullName>
    </submittedName>
</protein>